<feature type="compositionally biased region" description="Basic and acidic residues" evidence="1">
    <location>
        <begin position="54"/>
        <end position="74"/>
    </location>
</feature>
<sequence>MRVIEVSMEQRRDEMAGETGDPQENPPTNGIVQHDSHVRKSGDRTRIALVRGEQANREYETAPECKGRGNDRSPRRPANQRHSRGAIPTCENPGAAPPGIEPGSPFWEASSLATTLPWPPLTCYCNFFKISLPPAIRLRYFNVQIFSTTRQRIDRRNPKFTLAHIAMREDLRALNERAIVTINCPLFMSLKRGKWF</sequence>
<reference evidence="2 3" key="1">
    <citation type="submission" date="2023-02" db="EMBL/GenBank/DDBJ databases">
        <title>LHISI_Scaffold_Assembly.</title>
        <authorList>
            <person name="Stuart O.P."/>
            <person name="Cleave R."/>
            <person name="Magrath M.J.L."/>
            <person name="Mikheyev A.S."/>
        </authorList>
    </citation>
    <scope>NUCLEOTIDE SEQUENCE [LARGE SCALE GENOMIC DNA]</scope>
    <source>
        <strain evidence="2">Daus_M_001</strain>
        <tissue evidence="2">Leg muscle</tissue>
    </source>
</reference>
<feature type="compositionally biased region" description="Basic and acidic residues" evidence="1">
    <location>
        <begin position="34"/>
        <end position="46"/>
    </location>
</feature>
<evidence type="ECO:0000313" key="2">
    <source>
        <dbReference type="EMBL" id="KAJ8865975.1"/>
    </source>
</evidence>
<comment type="caution">
    <text evidence="2">The sequence shown here is derived from an EMBL/GenBank/DDBJ whole genome shotgun (WGS) entry which is preliminary data.</text>
</comment>
<accession>A0ABQ9G0F5</accession>
<organism evidence="2 3">
    <name type="scientific">Dryococelus australis</name>
    <dbReference type="NCBI Taxonomy" id="614101"/>
    <lineage>
        <taxon>Eukaryota</taxon>
        <taxon>Metazoa</taxon>
        <taxon>Ecdysozoa</taxon>
        <taxon>Arthropoda</taxon>
        <taxon>Hexapoda</taxon>
        <taxon>Insecta</taxon>
        <taxon>Pterygota</taxon>
        <taxon>Neoptera</taxon>
        <taxon>Polyneoptera</taxon>
        <taxon>Phasmatodea</taxon>
        <taxon>Verophasmatodea</taxon>
        <taxon>Anareolatae</taxon>
        <taxon>Phasmatidae</taxon>
        <taxon>Eurycanthinae</taxon>
        <taxon>Dryococelus</taxon>
    </lineage>
</organism>
<proteinExistence type="predicted"/>
<name>A0ABQ9G0F5_9NEOP</name>
<protein>
    <submittedName>
        <fullName evidence="2">Uncharacterized protein</fullName>
    </submittedName>
</protein>
<gene>
    <name evidence="2" type="ORF">PR048_033499</name>
</gene>
<dbReference type="EMBL" id="JARBHB010000017">
    <property type="protein sequence ID" value="KAJ8865975.1"/>
    <property type="molecule type" value="Genomic_DNA"/>
</dbReference>
<evidence type="ECO:0000313" key="3">
    <source>
        <dbReference type="Proteomes" id="UP001159363"/>
    </source>
</evidence>
<keyword evidence="3" id="KW-1185">Reference proteome</keyword>
<dbReference type="Proteomes" id="UP001159363">
    <property type="component" value="Chromosome 16"/>
</dbReference>
<feature type="region of interest" description="Disordered" evidence="1">
    <location>
        <begin position="1"/>
        <end position="103"/>
    </location>
</feature>
<evidence type="ECO:0000256" key="1">
    <source>
        <dbReference type="SAM" id="MobiDB-lite"/>
    </source>
</evidence>